<feature type="compositionally biased region" description="Basic residues" evidence="1">
    <location>
        <begin position="117"/>
        <end position="132"/>
    </location>
</feature>
<dbReference type="Proteomes" id="UP001497623">
    <property type="component" value="Unassembled WGS sequence"/>
</dbReference>
<dbReference type="EMBL" id="CAXKWB010020338">
    <property type="protein sequence ID" value="CAL4122539.1"/>
    <property type="molecule type" value="Genomic_DNA"/>
</dbReference>
<dbReference type="AlphaFoldDB" id="A0AAV2RF55"/>
<keyword evidence="3" id="KW-1185">Reference proteome</keyword>
<gene>
    <name evidence="2" type="ORF">MNOR_LOCUS23261</name>
</gene>
<feature type="compositionally biased region" description="Polar residues" evidence="1">
    <location>
        <begin position="154"/>
        <end position="172"/>
    </location>
</feature>
<reference evidence="2 3" key="1">
    <citation type="submission" date="2024-05" db="EMBL/GenBank/DDBJ databases">
        <authorList>
            <person name="Wallberg A."/>
        </authorList>
    </citation>
    <scope>NUCLEOTIDE SEQUENCE [LARGE SCALE GENOMIC DNA]</scope>
</reference>
<name>A0AAV2RF55_MEGNR</name>
<comment type="caution">
    <text evidence="2">The sequence shown here is derived from an EMBL/GenBank/DDBJ whole genome shotgun (WGS) entry which is preliminary data.</text>
</comment>
<sequence length="411" mass="45472">MDPGTAWCPCPCLTGLEMGLEMTLRLRSCASATHVCQGHPRHLHATLPPPHSSSQPQQYAYCQPIRHPLSPVDTSQAKPCSNNHKNHTLFYTSHRSHIAPQSSVHSHVISHSSSQQNHHHHHHHHPHHHHPHQQSDQNSQHLVSLHNHSHPTKVPNSIQDYSQNHTVPNSHSFDILPHGSSSDSSTANHYQHPPHCTSHSSSDTTLHSTSACLSLSTFTTSVFPKAASIPVLAVSTSSTETSRTLVEIPQVCNENQGQAVSKLLLRRRSQKALGLASLSIPSSQMSEDINRSLSLSPRPLLLSSKSLIESGNSFDSHSPSKRILKTLDIPSKIKHKHQAFNSSSVWSLTRDLIPWNKSQHSEKSTDNLSDTAGANMETKSSESTFSTIFTNSIDTFTNVSESDCRFREFNF</sequence>
<feature type="compositionally biased region" description="Polar residues" evidence="1">
    <location>
        <begin position="179"/>
        <end position="189"/>
    </location>
</feature>
<proteinExistence type="predicted"/>
<organism evidence="2 3">
    <name type="scientific">Meganyctiphanes norvegica</name>
    <name type="common">Northern krill</name>
    <name type="synonym">Thysanopoda norvegica</name>
    <dbReference type="NCBI Taxonomy" id="48144"/>
    <lineage>
        <taxon>Eukaryota</taxon>
        <taxon>Metazoa</taxon>
        <taxon>Ecdysozoa</taxon>
        <taxon>Arthropoda</taxon>
        <taxon>Crustacea</taxon>
        <taxon>Multicrustacea</taxon>
        <taxon>Malacostraca</taxon>
        <taxon>Eumalacostraca</taxon>
        <taxon>Eucarida</taxon>
        <taxon>Euphausiacea</taxon>
        <taxon>Euphausiidae</taxon>
        <taxon>Meganyctiphanes</taxon>
    </lineage>
</organism>
<evidence type="ECO:0000313" key="3">
    <source>
        <dbReference type="Proteomes" id="UP001497623"/>
    </source>
</evidence>
<feature type="region of interest" description="Disordered" evidence="1">
    <location>
        <begin position="359"/>
        <end position="379"/>
    </location>
</feature>
<feature type="region of interest" description="Disordered" evidence="1">
    <location>
        <begin position="98"/>
        <end position="203"/>
    </location>
</feature>
<evidence type="ECO:0000313" key="2">
    <source>
        <dbReference type="EMBL" id="CAL4122539.1"/>
    </source>
</evidence>
<accession>A0AAV2RF55</accession>
<protein>
    <submittedName>
        <fullName evidence="2">Uncharacterized protein</fullName>
    </submittedName>
</protein>
<feature type="compositionally biased region" description="Polar residues" evidence="1">
    <location>
        <begin position="366"/>
        <end position="379"/>
    </location>
</feature>
<feature type="compositionally biased region" description="Low complexity" evidence="1">
    <location>
        <begin position="101"/>
        <end position="116"/>
    </location>
</feature>
<feature type="compositionally biased region" description="Low complexity" evidence="1">
    <location>
        <begin position="193"/>
        <end position="203"/>
    </location>
</feature>
<evidence type="ECO:0000256" key="1">
    <source>
        <dbReference type="SAM" id="MobiDB-lite"/>
    </source>
</evidence>